<reference evidence="3 4" key="1">
    <citation type="submission" date="2021-01" db="EMBL/GenBank/DDBJ databases">
        <title>Whole genome shotgun sequence of Microbispora siamensis NBRC 104113.</title>
        <authorList>
            <person name="Komaki H."/>
            <person name="Tamura T."/>
        </authorList>
    </citation>
    <scope>NUCLEOTIDE SEQUENCE [LARGE SCALE GENOMIC DNA]</scope>
    <source>
        <strain evidence="3 4">NBRC 104113</strain>
    </source>
</reference>
<dbReference type="Proteomes" id="UP000660454">
    <property type="component" value="Unassembled WGS sequence"/>
</dbReference>
<feature type="compositionally biased region" description="Gly residues" evidence="1">
    <location>
        <begin position="29"/>
        <end position="43"/>
    </location>
</feature>
<dbReference type="Pfam" id="PF10901">
    <property type="entry name" value="DUF2690"/>
    <property type="match status" value="1"/>
</dbReference>
<dbReference type="EMBL" id="BOOF01000030">
    <property type="protein sequence ID" value="GIH64241.1"/>
    <property type="molecule type" value="Genomic_DNA"/>
</dbReference>
<feature type="chain" id="PRO_5046850084" description="DUF2690 domain-containing protein" evidence="2">
    <location>
        <begin position="30"/>
        <end position="199"/>
    </location>
</feature>
<keyword evidence="2" id="KW-0732">Signal</keyword>
<feature type="signal peptide" evidence="2">
    <location>
        <begin position="1"/>
        <end position="29"/>
    </location>
</feature>
<protein>
    <recommendedName>
        <fullName evidence="5">DUF2690 domain-containing protein</fullName>
    </recommendedName>
</protein>
<comment type="caution">
    <text evidence="3">The sequence shown here is derived from an EMBL/GenBank/DDBJ whole genome shotgun (WGS) entry which is preliminary data.</text>
</comment>
<name>A0ABQ4GS28_9ACTN</name>
<feature type="region of interest" description="Disordered" evidence="1">
    <location>
        <begin position="26"/>
        <end position="64"/>
    </location>
</feature>
<keyword evidence="4" id="KW-1185">Reference proteome</keyword>
<evidence type="ECO:0008006" key="5">
    <source>
        <dbReference type="Google" id="ProtNLM"/>
    </source>
</evidence>
<evidence type="ECO:0000256" key="2">
    <source>
        <dbReference type="SAM" id="SignalP"/>
    </source>
</evidence>
<sequence length="199" mass="20911">MRWSIALRALAVPAVAAVALTTTATGAVAGSGDGPGSGSGSGRTGTVRSDDIPRGGTADLPRHVSDRLCDQGRKSAQTCDGTDPVRSRCDDGAYTVASSRLWYHDGRGRATRPAGATVELRYSPRCGTNWSRVTLDEERTAPVGVLVCRGEGFDDCTETYATRNGTAYSDQLYAKDVEATAYALCCGVWPDIASAWARG</sequence>
<dbReference type="RefSeq" id="WP_204050510.1">
    <property type="nucleotide sequence ID" value="NZ_BOOF01000030.1"/>
</dbReference>
<evidence type="ECO:0000313" key="3">
    <source>
        <dbReference type="EMBL" id="GIH64241.1"/>
    </source>
</evidence>
<accession>A0ABQ4GS28</accession>
<gene>
    <name evidence="3" type="ORF">Msi02_50580</name>
</gene>
<organism evidence="3 4">
    <name type="scientific">Microbispora siamensis</name>
    <dbReference type="NCBI Taxonomy" id="564413"/>
    <lineage>
        <taxon>Bacteria</taxon>
        <taxon>Bacillati</taxon>
        <taxon>Actinomycetota</taxon>
        <taxon>Actinomycetes</taxon>
        <taxon>Streptosporangiales</taxon>
        <taxon>Streptosporangiaceae</taxon>
        <taxon>Microbispora</taxon>
    </lineage>
</organism>
<evidence type="ECO:0000313" key="4">
    <source>
        <dbReference type="Proteomes" id="UP000660454"/>
    </source>
</evidence>
<evidence type="ECO:0000256" key="1">
    <source>
        <dbReference type="SAM" id="MobiDB-lite"/>
    </source>
</evidence>
<dbReference type="InterPro" id="IPR021224">
    <property type="entry name" value="DUF2690"/>
</dbReference>
<proteinExistence type="predicted"/>